<comment type="caution">
    <text evidence="1">The sequence shown here is derived from an EMBL/GenBank/DDBJ whole genome shotgun (WGS) entry which is preliminary data.</text>
</comment>
<gene>
    <name evidence="1" type="ORF">BpHYR1_016190</name>
</gene>
<evidence type="ECO:0000313" key="2">
    <source>
        <dbReference type="Proteomes" id="UP000276133"/>
    </source>
</evidence>
<dbReference type="EMBL" id="REGN01004305">
    <property type="protein sequence ID" value="RNA18114.1"/>
    <property type="molecule type" value="Genomic_DNA"/>
</dbReference>
<sequence length="80" mass="8940">MTRKMNIREIHNQRTYPQGTGLALETAIVTLPNFIFAFARRSLALCKNSIGIHRQVSDCIYICDAKVVCSVKASYGAFNC</sequence>
<keyword evidence="2" id="KW-1185">Reference proteome</keyword>
<evidence type="ECO:0000313" key="1">
    <source>
        <dbReference type="EMBL" id="RNA18114.1"/>
    </source>
</evidence>
<organism evidence="1 2">
    <name type="scientific">Brachionus plicatilis</name>
    <name type="common">Marine rotifer</name>
    <name type="synonym">Brachionus muelleri</name>
    <dbReference type="NCBI Taxonomy" id="10195"/>
    <lineage>
        <taxon>Eukaryota</taxon>
        <taxon>Metazoa</taxon>
        <taxon>Spiralia</taxon>
        <taxon>Gnathifera</taxon>
        <taxon>Rotifera</taxon>
        <taxon>Eurotatoria</taxon>
        <taxon>Monogononta</taxon>
        <taxon>Pseudotrocha</taxon>
        <taxon>Ploima</taxon>
        <taxon>Brachionidae</taxon>
        <taxon>Brachionus</taxon>
    </lineage>
</organism>
<dbReference type="Proteomes" id="UP000276133">
    <property type="component" value="Unassembled WGS sequence"/>
</dbReference>
<name>A0A3M7R416_BRAPC</name>
<proteinExistence type="predicted"/>
<accession>A0A3M7R416</accession>
<protein>
    <submittedName>
        <fullName evidence="1">Uncharacterized protein</fullName>
    </submittedName>
</protein>
<dbReference type="AlphaFoldDB" id="A0A3M7R416"/>
<reference evidence="1 2" key="1">
    <citation type="journal article" date="2018" name="Sci. Rep.">
        <title>Genomic signatures of local adaptation to the degree of environmental predictability in rotifers.</title>
        <authorList>
            <person name="Franch-Gras L."/>
            <person name="Hahn C."/>
            <person name="Garcia-Roger E.M."/>
            <person name="Carmona M.J."/>
            <person name="Serra M."/>
            <person name="Gomez A."/>
        </authorList>
    </citation>
    <scope>NUCLEOTIDE SEQUENCE [LARGE SCALE GENOMIC DNA]</scope>
    <source>
        <strain evidence="1">HYR1</strain>
    </source>
</reference>